<dbReference type="HOGENOM" id="CLU_2564795_0_0_1"/>
<name>F8P009_SERL9</name>
<proteinExistence type="predicted"/>
<protein>
    <submittedName>
        <fullName evidence="1">Uncharacterized protein</fullName>
    </submittedName>
</protein>
<dbReference type="KEGG" id="sla:SERLADRAFT_391385"/>
<reference evidence="1" key="1">
    <citation type="submission" date="2011-04" db="EMBL/GenBank/DDBJ databases">
        <title>Evolution of plant cell wall degrading machinery underlies the functional diversity of forest fungi.</title>
        <authorList>
            <consortium name="US DOE Joint Genome Institute (JGI-PGF)"/>
            <person name="Eastwood D.C."/>
            <person name="Floudas D."/>
            <person name="Binder M."/>
            <person name="Majcherczyk A."/>
            <person name="Schneider P."/>
            <person name="Aerts A."/>
            <person name="Asiegbu F.O."/>
            <person name="Baker S.E."/>
            <person name="Barry K."/>
            <person name="Bendiksby M."/>
            <person name="Blumentritt M."/>
            <person name="Coutinho P.M."/>
            <person name="Cullen D."/>
            <person name="Cullen D."/>
            <person name="Gathman A."/>
            <person name="Goodell B."/>
            <person name="Henrissat B."/>
            <person name="Ihrmark K."/>
            <person name="Kauserud H."/>
            <person name="Kohler A."/>
            <person name="LaButti K."/>
            <person name="Lapidus A."/>
            <person name="Lavin J.L."/>
            <person name="Lee Y.-H."/>
            <person name="Lindquist E."/>
            <person name="Lilly W."/>
            <person name="Lucas S."/>
            <person name="Morin E."/>
            <person name="Murat C."/>
            <person name="Oguiza J.A."/>
            <person name="Park J."/>
            <person name="Pisabarro A.G."/>
            <person name="Riley R."/>
            <person name="Rosling A."/>
            <person name="Salamov A."/>
            <person name="Schmidt O."/>
            <person name="Schmutz J."/>
            <person name="Skrede I."/>
            <person name="Stenlid J."/>
            <person name="Wiebenga A."/>
            <person name="Xie X."/>
            <person name="Kues U."/>
            <person name="Hibbett D.S."/>
            <person name="Hoffmeister D."/>
            <person name="Hogberg N."/>
            <person name="Martin F."/>
            <person name="Grigoriev I.V."/>
            <person name="Watkinson S.C."/>
        </authorList>
    </citation>
    <scope>NUCLEOTIDE SEQUENCE</scope>
    <source>
        <strain evidence="1">S7.9</strain>
    </source>
</reference>
<gene>
    <name evidence="1" type="ORF">SERLADRAFT_391385</name>
</gene>
<sequence length="82" mass="9324">MLSSLEKEDTISLKYHWDSTSHRLIMFGPPSPTHEESTRYIYFTLDTVIRAQNIAVGMNYASNPRGKLGVSPGSNFQLYSLR</sequence>
<dbReference type="Proteomes" id="UP000008064">
    <property type="component" value="Unassembled WGS sequence"/>
</dbReference>
<dbReference type="RefSeq" id="XP_007319198.1">
    <property type="nucleotide sequence ID" value="XM_007319136.1"/>
</dbReference>
<organism>
    <name type="scientific">Serpula lacrymans var. lacrymans (strain S7.9)</name>
    <name type="common">Dry rot fungus</name>
    <dbReference type="NCBI Taxonomy" id="578457"/>
    <lineage>
        <taxon>Eukaryota</taxon>
        <taxon>Fungi</taxon>
        <taxon>Dikarya</taxon>
        <taxon>Basidiomycota</taxon>
        <taxon>Agaricomycotina</taxon>
        <taxon>Agaricomycetes</taxon>
        <taxon>Agaricomycetidae</taxon>
        <taxon>Boletales</taxon>
        <taxon>Coniophorineae</taxon>
        <taxon>Serpulaceae</taxon>
        <taxon>Serpula</taxon>
    </lineage>
</organism>
<accession>F8P009</accession>
<feature type="non-terminal residue" evidence="1">
    <location>
        <position position="82"/>
    </location>
</feature>
<dbReference type="AlphaFoldDB" id="F8P009"/>
<dbReference type="EMBL" id="GL945435">
    <property type="protein sequence ID" value="EGO23436.1"/>
    <property type="molecule type" value="Genomic_DNA"/>
</dbReference>
<evidence type="ECO:0000313" key="1">
    <source>
        <dbReference type="EMBL" id="EGO23436.1"/>
    </source>
</evidence>
<dbReference type="GeneID" id="18811493"/>